<organism evidence="1 2">
    <name type="scientific">Cloeon dipterum</name>
    <dbReference type="NCBI Taxonomy" id="197152"/>
    <lineage>
        <taxon>Eukaryota</taxon>
        <taxon>Metazoa</taxon>
        <taxon>Ecdysozoa</taxon>
        <taxon>Arthropoda</taxon>
        <taxon>Hexapoda</taxon>
        <taxon>Insecta</taxon>
        <taxon>Pterygota</taxon>
        <taxon>Palaeoptera</taxon>
        <taxon>Ephemeroptera</taxon>
        <taxon>Pisciforma</taxon>
        <taxon>Baetidae</taxon>
        <taxon>Cloeon</taxon>
    </lineage>
</organism>
<dbReference type="AlphaFoldDB" id="A0A8S1E701"/>
<sequence>MAYLTLVKPMLFFGTPAWHPWTKANIGKLARTQNRALHFIHGRHVPPLEKQNMLSVPAQLVYNDLLFFKKSLCGHPQTRLRTRTLRTRSRGPCMGELSSLRFSLRFREPFSPPFDSMLEVDDNEEFLELWDEIQRNYGDGVDRQLLTVELFQRIDSFVARFPCFGRHVDALRDPPPIVEGPVERDVASRDEPFWRMARRTYMYDFWRDALHPQEFIAFVKHVDEFEDFRDAYFRCRRRDRPKFLHLLSTPPEDRW</sequence>
<comment type="caution">
    <text evidence="1">The sequence shown here is derived from an EMBL/GenBank/DDBJ whole genome shotgun (WGS) entry which is preliminary data.</text>
</comment>
<keyword evidence="2" id="KW-1185">Reference proteome</keyword>
<proteinExistence type="predicted"/>
<dbReference type="Proteomes" id="UP000494165">
    <property type="component" value="Unassembled WGS sequence"/>
</dbReference>
<accession>A0A8S1E701</accession>
<reference evidence="1 2" key="1">
    <citation type="submission" date="2020-04" db="EMBL/GenBank/DDBJ databases">
        <authorList>
            <person name="Alioto T."/>
            <person name="Alioto T."/>
            <person name="Gomez Garrido J."/>
        </authorList>
    </citation>
    <scope>NUCLEOTIDE SEQUENCE [LARGE SCALE GENOMIC DNA]</scope>
</reference>
<evidence type="ECO:0000313" key="1">
    <source>
        <dbReference type="EMBL" id="CAB3388055.1"/>
    </source>
</evidence>
<gene>
    <name evidence="1" type="ORF">CLODIP_2_CD10198</name>
</gene>
<name>A0A8S1E701_9INSE</name>
<dbReference type="EMBL" id="CADEPI010000686">
    <property type="protein sequence ID" value="CAB3388055.1"/>
    <property type="molecule type" value="Genomic_DNA"/>
</dbReference>
<protein>
    <submittedName>
        <fullName evidence="1">Uncharacterized protein</fullName>
    </submittedName>
</protein>
<evidence type="ECO:0000313" key="2">
    <source>
        <dbReference type="Proteomes" id="UP000494165"/>
    </source>
</evidence>